<dbReference type="Pfam" id="PF00498">
    <property type="entry name" value="FHA"/>
    <property type="match status" value="1"/>
</dbReference>
<evidence type="ECO:0000259" key="3">
    <source>
        <dbReference type="PROSITE" id="PS50006"/>
    </source>
</evidence>
<feature type="compositionally biased region" description="Low complexity" evidence="2">
    <location>
        <begin position="419"/>
        <end position="439"/>
    </location>
</feature>
<keyword evidence="5" id="KW-1185">Reference proteome</keyword>
<dbReference type="Gene3D" id="2.60.200.20">
    <property type="match status" value="1"/>
</dbReference>
<dbReference type="PROSITE" id="PS50006">
    <property type="entry name" value="FHA_DOMAIN"/>
    <property type="match status" value="1"/>
</dbReference>
<evidence type="ECO:0000313" key="4">
    <source>
        <dbReference type="EMBL" id="QQM67140.1"/>
    </source>
</evidence>
<feature type="compositionally biased region" description="Low complexity" evidence="2">
    <location>
        <begin position="339"/>
        <end position="352"/>
    </location>
</feature>
<dbReference type="InterPro" id="IPR008984">
    <property type="entry name" value="SMAD_FHA_dom_sf"/>
</dbReference>
<protein>
    <submittedName>
        <fullName evidence="4">FHA domain-containing protein</fullName>
    </submittedName>
</protein>
<evidence type="ECO:0000313" key="5">
    <source>
        <dbReference type="Proteomes" id="UP000595895"/>
    </source>
</evidence>
<dbReference type="RefSeq" id="WP_200275466.1">
    <property type="nucleotide sequence ID" value="NZ_CP066802.1"/>
</dbReference>
<evidence type="ECO:0000256" key="1">
    <source>
        <dbReference type="ARBA" id="ARBA00022553"/>
    </source>
</evidence>
<feature type="compositionally biased region" description="Acidic residues" evidence="2">
    <location>
        <begin position="313"/>
        <end position="338"/>
    </location>
</feature>
<feature type="region of interest" description="Disordered" evidence="2">
    <location>
        <begin position="131"/>
        <end position="152"/>
    </location>
</feature>
<dbReference type="CDD" id="cd00060">
    <property type="entry name" value="FHA"/>
    <property type="match status" value="1"/>
</dbReference>
<feature type="domain" description="FHA" evidence="3">
    <location>
        <begin position="598"/>
        <end position="655"/>
    </location>
</feature>
<dbReference type="SUPFAM" id="SSF49879">
    <property type="entry name" value="SMAD/FHA domain"/>
    <property type="match status" value="1"/>
</dbReference>
<keyword evidence="1" id="KW-0597">Phosphoprotein</keyword>
<reference evidence="4 5" key="1">
    <citation type="submission" date="2020-12" db="EMBL/GenBank/DDBJ databases">
        <authorList>
            <person name="Zhou J."/>
        </authorList>
    </citation>
    <scope>NUCLEOTIDE SEQUENCE [LARGE SCALE GENOMIC DNA]</scope>
    <source>
        <strain evidence="4 5">CCUG 61299</strain>
    </source>
</reference>
<name>A0A7T7S1Z2_9ACTO</name>
<feature type="compositionally biased region" description="Acidic residues" evidence="2">
    <location>
        <begin position="228"/>
        <end position="243"/>
    </location>
</feature>
<sequence length="693" mass="72217">MLLPPTADDDIVTDLWELLRAEGTSMVDLMDALLVSSGGHIGSLPEFAAVIAEEPGAMHVLVRGRPVVFVDGSKLDCEGVETWYETTLGAAQDVRVIAPEELRGRTRPVVDAIVSAAALLLGGAKADGDIIPQAPVPGEQPAPEEQPSAVSLAPALAEEPEAAQAEDGLPEAVAETPAFVEELSAAALAPVVTDHDQAAAEPEEAPEGDSAPEAADPEPQEEGAPAPQDEDLSEPVDEVDELADSIHAEPVTPTEDLEDGAPERSEDSAQEPASTDDQARTETDAELGTQVEVEAGQPGTGSADLMSGTEAAAEAEAEAVAADETDQDDSEQATEVDFETGAAEALQAAPEAVQDTETAQDEAETPQADSEQADSDPAPGAEVAAETEHDAVEADAAAPARGSRPKKGRKNAKGKKPETVQAQEPEAQAAPAPEAETVQAQEPVAAPLVGQVPADELEYEPEAELGPGMDFVDDFDDFDEEGPAPAAVASQPGAEADGQVLSSTIISSTMDQDLPEALLAELDAEFGVDLDAASSNELYEDRYVLAFPCPKGHANPTSRSHCRVCGEELVLPAQRMACPSLGTVTMSSGEVISLDRDLVVGRQPDVTSFAMGDVPPLAVVVPSPERLISRNHVHIMLEEWAVLVEDLATRNGTILCRDGEDPVRMAPGTSVLIRNGDELVLGDGQSLVFEDLP</sequence>
<organism evidence="4 5">
    <name type="scientific">Actinomyces weissii</name>
    <dbReference type="NCBI Taxonomy" id="675090"/>
    <lineage>
        <taxon>Bacteria</taxon>
        <taxon>Bacillati</taxon>
        <taxon>Actinomycetota</taxon>
        <taxon>Actinomycetes</taxon>
        <taxon>Actinomycetales</taxon>
        <taxon>Actinomycetaceae</taxon>
        <taxon>Actinomyces</taxon>
    </lineage>
</organism>
<dbReference type="KEGG" id="awe:JG540_08940"/>
<dbReference type="InterPro" id="IPR000253">
    <property type="entry name" value="FHA_dom"/>
</dbReference>
<dbReference type="Proteomes" id="UP000595895">
    <property type="component" value="Chromosome"/>
</dbReference>
<feature type="compositionally biased region" description="Basic residues" evidence="2">
    <location>
        <begin position="403"/>
        <end position="414"/>
    </location>
</feature>
<gene>
    <name evidence="4" type="ORF">JG540_08940</name>
</gene>
<proteinExistence type="predicted"/>
<accession>A0A7T7S1Z2</accession>
<feature type="region of interest" description="Disordered" evidence="2">
    <location>
        <begin position="194"/>
        <end position="439"/>
    </location>
</feature>
<dbReference type="AlphaFoldDB" id="A0A7T7S1Z2"/>
<evidence type="ECO:0000256" key="2">
    <source>
        <dbReference type="SAM" id="MobiDB-lite"/>
    </source>
</evidence>
<dbReference type="EMBL" id="CP066802">
    <property type="protein sequence ID" value="QQM67140.1"/>
    <property type="molecule type" value="Genomic_DNA"/>
</dbReference>